<reference evidence="1 2" key="1">
    <citation type="submission" date="2021-05" db="EMBL/GenBank/DDBJ databases">
        <title>Genome Assembly of Synthetic Allotetraploid Brassica napus Reveals Homoeologous Exchanges between Subgenomes.</title>
        <authorList>
            <person name="Davis J.T."/>
        </authorList>
    </citation>
    <scope>NUCLEOTIDE SEQUENCE [LARGE SCALE GENOMIC DNA]</scope>
    <source>
        <strain evidence="2">cv. Da-Ae</strain>
        <tissue evidence="1">Seedling</tissue>
    </source>
</reference>
<accession>A0ABQ7Y5R9</accession>
<comment type="caution">
    <text evidence="1">The sequence shown here is derived from an EMBL/GenBank/DDBJ whole genome shotgun (WGS) entry which is preliminary data.</text>
</comment>
<evidence type="ECO:0000313" key="1">
    <source>
        <dbReference type="EMBL" id="KAH0863521.1"/>
    </source>
</evidence>
<sequence>MDETVIDRSTYKTKLKPETSPSRLSHRLAREVELVDPPINTSRKLSLADPHKIHLAGRALFRSERIYFTGDSRFS</sequence>
<organism evidence="1 2">
    <name type="scientific">Brassica napus</name>
    <name type="common">Rape</name>
    <dbReference type="NCBI Taxonomy" id="3708"/>
    <lineage>
        <taxon>Eukaryota</taxon>
        <taxon>Viridiplantae</taxon>
        <taxon>Streptophyta</taxon>
        <taxon>Embryophyta</taxon>
        <taxon>Tracheophyta</taxon>
        <taxon>Spermatophyta</taxon>
        <taxon>Magnoliopsida</taxon>
        <taxon>eudicotyledons</taxon>
        <taxon>Gunneridae</taxon>
        <taxon>Pentapetalae</taxon>
        <taxon>rosids</taxon>
        <taxon>malvids</taxon>
        <taxon>Brassicales</taxon>
        <taxon>Brassicaceae</taxon>
        <taxon>Brassiceae</taxon>
        <taxon>Brassica</taxon>
    </lineage>
</organism>
<dbReference type="Proteomes" id="UP000824890">
    <property type="component" value="Unassembled WGS sequence"/>
</dbReference>
<gene>
    <name evidence="1" type="ORF">HID58_080732</name>
</gene>
<dbReference type="EMBL" id="JAGKQM010000018">
    <property type="protein sequence ID" value="KAH0863521.1"/>
    <property type="molecule type" value="Genomic_DNA"/>
</dbReference>
<protein>
    <submittedName>
        <fullName evidence="1">Uncharacterized protein</fullName>
    </submittedName>
</protein>
<evidence type="ECO:0000313" key="2">
    <source>
        <dbReference type="Proteomes" id="UP000824890"/>
    </source>
</evidence>
<name>A0ABQ7Y5R9_BRANA</name>
<proteinExistence type="predicted"/>
<keyword evidence="2" id="KW-1185">Reference proteome</keyword>